<evidence type="ECO:0000313" key="2">
    <source>
        <dbReference type="EMBL" id="CAH0558880.1"/>
    </source>
</evidence>
<accession>A0A9P0B9W8</accession>
<organism evidence="2 3">
    <name type="scientific">Brassicogethes aeneus</name>
    <name type="common">Rape pollen beetle</name>
    <name type="synonym">Meligethes aeneus</name>
    <dbReference type="NCBI Taxonomy" id="1431903"/>
    <lineage>
        <taxon>Eukaryota</taxon>
        <taxon>Metazoa</taxon>
        <taxon>Ecdysozoa</taxon>
        <taxon>Arthropoda</taxon>
        <taxon>Hexapoda</taxon>
        <taxon>Insecta</taxon>
        <taxon>Pterygota</taxon>
        <taxon>Neoptera</taxon>
        <taxon>Endopterygota</taxon>
        <taxon>Coleoptera</taxon>
        <taxon>Polyphaga</taxon>
        <taxon>Cucujiformia</taxon>
        <taxon>Nitidulidae</taxon>
        <taxon>Meligethinae</taxon>
        <taxon>Brassicogethes</taxon>
    </lineage>
</organism>
<feature type="region of interest" description="Disordered" evidence="1">
    <location>
        <begin position="38"/>
        <end position="146"/>
    </location>
</feature>
<sequence length="146" mass="16332">MGKLQIKSKGQVSYSTGLPASLKTIHPSKLRKTMEATVSTLTISKPPDCSESNTDSSDNSKDSPWKDENAESTSTRKHNRTGIARRLVTSSNLSSRGSKGLQDVLEEFNPWGSTGHNKREYRQKDRRCCSAEENVQRERLPQTQVH</sequence>
<feature type="compositionally biased region" description="Basic and acidic residues" evidence="1">
    <location>
        <begin position="117"/>
        <end position="140"/>
    </location>
</feature>
<feature type="compositionally biased region" description="Polar residues" evidence="1">
    <location>
        <begin position="88"/>
        <end position="97"/>
    </location>
</feature>
<evidence type="ECO:0000313" key="3">
    <source>
        <dbReference type="Proteomes" id="UP001154078"/>
    </source>
</evidence>
<feature type="compositionally biased region" description="Polar residues" evidence="1">
    <location>
        <begin position="8"/>
        <end position="18"/>
    </location>
</feature>
<dbReference type="Proteomes" id="UP001154078">
    <property type="component" value="Chromosome 6"/>
</dbReference>
<name>A0A9P0B9W8_BRAAE</name>
<keyword evidence="3" id="KW-1185">Reference proteome</keyword>
<proteinExistence type="predicted"/>
<gene>
    <name evidence="2" type="ORF">MELIAE_LOCUS9115</name>
</gene>
<reference evidence="2" key="1">
    <citation type="submission" date="2021-12" db="EMBL/GenBank/DDBJ databases">
        <authorList>
            <person name="King R."/>
        </authorList>
    </citation>
    <scope>NUCLEOTIDE SEQUENCE</scope>
</reference>
<feature type="compositionally biased region" description="Basic and acidic residues" evidence="1">
    <location>
        <begin position="58"/>
        <end position="69"/>
    </location>
</feature>
<dbReference type="AlphaFoldDB" id="A0A9P0B9W8"/>
<evidence type="ECO:0000256" key="1">
    <source>
        <dbReference type="SAM" id="MobiDB-lite"/>
    </source>
</evidence>
<feature type="region of interest" description="Disordered" evidence="1">
    <location>
        <begin position="1"/>
        <end position="26"/>
    </location>
</feature>
<dbReference type="EMBL" id="OV121137">
    <property type="protein sequence ID" value="CAH0558880.1"/>
    <property type="molecule type" value="Genomic_DNA"/>
</dbReference>
<protein>
    <submittedName>
        <fullName evidence="2">Uncharacterized protein</fullName>
    </submittedName>
</protein>